<proteinExistence type="predicted"/>
<reference evidence="1" key="1">
    <citation type="submission" date="2014-09" db="EMBL/GenBank/DDBJ databases">
        <authorList>
            <person name="Magalhaes I.L.F."/>
            <person name="Oliveira U."/>
            <person name="Santos F.R."/>
            <person name="Vidigal T.H.D.A."/>
            <person name="Brescovit A.D."/>
            <person name="Santos A.J."/>
        </authorList>
    </citation>
    <scope>NUCLEOTIDE SEQUENCE</scope>
    <source>
        <tissue evidence="1">Shoot tissue taken approximately 20 cm above the soil surface</tissue>
    </source>
</reference>
<dbReference type="AlphaFoldDB" id="A0A0A9AGU2"/>
<protein>
    <submittedName>
        <fullName evidence="1">Uncharacterized protein</fullName>
    </submittedName>
</protein>
<name>A0A0A9AGU2_ARUDO</name>
<accession>A0A0A9AGU2</accession>
<evidence type="ECO:0000313" key="1">
    <source>
        <dbReference type="EMBL" id="JAD50381.1"/>
    </source>
</evidence>
<dbReference type="EMBL" id="GBRH01247514">
    <property type="protein sequence ID" value="JAD50381.1"/>
    <property type="molecule type" value="Transcribed_RNA"/>
</dbReference>
<organism evidence="1">
    <name type="scientific">Arundo donax</name>
    <name type="common">Giant reed</name>
    <name type="synonym">Donax arundinaceus</name>
    <dbReference type="NCBI Taxonomy" id="35708"/>
    <lineage>
        <taxon>Eukaryota</taxon>
        <taxon>Viridiplantae</taxon>
        <taxon>Streptophyta</taxon>
        <taxon>Embryophyta</taxon>
        <taxon>Tracheophyta</taxon>
        <taxon>Spermatophyta</taxon>
        <taxon>Magnoliopsida</taxon>
        <taxon>Liliopsida</taxon>
        <taxon>Poales</taxon>
        <taxon>Poaceae</taxon>
        <taxon>PACMAD clade</taxon>
        <taxon>Arundinoideae</taxon>
        <taxon>Arundineae</taxon>
        <taxon>Arundo</taxon>
    </lineage>
</organism>
<sequence length="34" mass="3989">MIDHGHNMQSQDEIDDLNHLLFCLFICKTKSVEI</sequence>
<reference evidence="1" key="2">
    <citation type="journal article" date="2015" name="Data Brief">
        <title>Shoot transcriptome of the giant reed, Arundo donax.</title>
        <authorList>
            <person name="Barrero R.A."/>
            <person name="Guerrero F.D."/>
            <person name="Moolhuijzen P."/>
            <person name="Goolsby J.A."/>
            <person name="Tidwell J."/>
            <person name="Bellgard S.E."/>
            <person name="Bellgard M.I."/>
        </authorList>
    </citation>
    <scope>NUCLEOTIDE SEQUENCE</scope>
    <source>
        <tissue evidence="1">Shoot tissue taken approximately 20 cm above the soil surface</tissue>
    </source>
</reference>